<evidence type="ECO:0000313" key="1">
    <source>
        <dbReference type="EMBL" id="KAG8076897.1"/>
    </source>
</evidence>
<comment type="caution">
    <text evidence="1">The sequence shown here is derived from an EMBL/GenBank/DDBJ whole genome shotgun (WGS) entry which is preliminary data.</text>
</comment>
<proteinExistence type="predicted"/>
<dbReference type="EMBL" id="JAAALK010000283">
    <property type="protein sequence ID" value="KAG8076897.1"/>
    <property type="molecule type" value="Genomic_DNA"/>
</dbReference>
<sequence>MVTAAVLPLHLCGTSHRFRHRVWHFAAFLAAEMRGRWSSAADGNPATELSESKIGEGLIVSLLTTIISLEVKFPSYGNITTLLKLGTTPHISNNGYYETRPWWWMCSVRPWRGQSTRDTGFTQFLRALLSVTALWMSL</sequence>
<evidence type="ECO:0000313" key="2">
    <source>
        <dbReference type="Proteomes" id="UP000729402"/>
    </source>
</evidence>
<dbReference type="Proteomes" id="UP000729402">
    <property type="component" value="Unassembled WGS sequence"/>
</dbReference>
<gene>
    <name evidence="1" type="ORF">GUJ93_ZPchr0006g44873</name>
</gene>
<protein>
    <submittedName>
        <fullName evidence="1">Uncharacterized protein</fullName>
    </submittedName>
</protein>
<reference evidence="1" key="1">
    <citation type="journal article" date="2021" name="bioRxiv">
        <title>Whole Genome Assembly and Annotation of Northern Wild Rice, Zizania palustris L., Supports a Whole Genome Duplication in the Zizania Genus.</title>
        <authorList>
            <person name="Haas M."/>
            <person name="Kono T."/>
            <person name="Macchietto M."/>
            <person name="Millas R."/>
            <person name="McGilp L."/>
            <person name="Shao M."/>
            <person name="Duquette J."/>
            <person name="Hirsch C.N."/>
            <person name="Kimball J."/>
        </authorList>
    </citation>
    <scope>NUCLEOTIDE SEQUENCE</scope>
    <source>
        <tissue evidence="1">Fresh leaf tissue</tissue>
    </source>
</reference>
<name>A0A8J5T2Q4_ZIZPA</name>
<keyword evidence="2" id="KW-1185">Reference proteome</keyword>
<reference evidence="1" key="2">
    <citation type="submission" date="2021-02" db="EMBL/GenBank/DDBJ databases">
        <authorList>
            <person name="Kimball J.A."/>
            <person name="Haas M.W."/>
            <person name="Macchietto M."/>
            <person name="Kono T."/>
            <person name="Duquette J."/>
            <person name="Shao M."/>
        </authorList>
    </citation>
    <scope>NUCLEOTIDE SEQUENCE</scope>
    <source>
        <tissue evidence="1">Fresh leaf tissue</tissue>
    </source>
</reference>
<organism evidence="1 2">
    <name type="scientific">Zizania palustris</name>
    <name type="common">Northern wild rice</name>
    <dbReference type="NCBI Taxonomy" id="103762"/>
    <lineage>
        <taxon>Eukaryota</taxon>
        <taxon>Viridiplantae</taxon>
        <taxon>Streptophyta</taxon>
        <taxon>Embryophyta</taxon>
        <taxon>Tracheophyta</taxon>
        <taxon>Spermatophyta</taxon>
        <taxon>Magnoliopsida</taxon>
        <taxon>Liliopsida</taxon>
        <taxon>Poales</taxon>
        <taxon>Poaceae</taxon>
        <taxon>BOP clade</taxon>
        <taxon>Oryzoideae</taxon>
        <taxon>Oryzeae</taxon>
        <taxon>Zizaniinae</taxon>
        <taxon>Zizania</taxon>
    </lineage>
</organism>
<dbReference type="AlphaFoldDB" id="A0A8J5T2Q4"/>
<accession>A0A8J5T2Q4</accession>